<dbReference type="InterPro" id="IPR006553">
    <property type="entry name" value="Leu-rich_rpt_Cys-con_subtyp"/>
</dbReference>
<dbReference type="Gene3D" id="3.80.10.10">
    <property type="entry name" value="Ribonuclease Inhibitor"/>
    <property type="match status" value="3"/>
</dbReference>
<sequence>MPDILLRYKRLNQTTPSKQGILQIFPSKSYHSSKRTFPLNKWIKSNKNTQLDITAGARASRALSSLPRQLFLRSAPSNSSKPRTRAHRSASQLAPIPFPFHPTTPPPTSPAPAGRSLRRRCGAPTSSTPALPDELLDDVLRRVGAGADGAGSKRDLDACALVCRRWSRLERASRRRARLAASGARADEVLRLVAERFPPRSPTCPLTSASPSGPQPAPPGPLLDRAARIGEHSRELQEFDLLGSPGTTDEGLIGLVKNCGQSLVSLSIATCVWLTDASLHAVGSHCPNLEILSLESDRIQNGGVISIAKGCRLLKTLKLQCVGASDEALDAIGSFCLLLEILSLNNFERFTDRSLSSIAKGCKNLTDLILTDCQLLTDRSLEFVARSCKKLARVKINGCQSMDTAALAHIGRWCPGLLELSLIYCPRIQNSAFLEIGRGCSLLRVSDAGVIAIAESCSLQKLNLCGCQLITDSGLTAIARGCPDLISLDISVLRMIGDMALAEIGEGCPKLKEIALSHCPEVTNVGLGHLVRGCQQLESCQMVYCRQISSAGVATIVSSCSKLKKLLVEEWKVSERTRRRAGSVLTFLCTGL</sequence>
<dbReference type="FunFam" id="1.20.1280.50:FF:000023">
    <property type="entry name" value="F-box/LRR-repeat protein 4"/>
    <property type="match status" value="1"/>
</dbReference>
<dbReference type="Pfam" id="PF25372">
    <property type="entry name" value="DUF7885"/>
    <property type="match status" value="2"/>
</dbReference>
<keyword evidence="4" id="KW-1185">Reference proteome</keyword>
<proteinExistence type="predicted"/>
<dbReference type="AlphaFoldDB" id="A0AAV5D4F7"/>
<dbReference type="EMBL" id="BQKI01000011">
    <property type="protein sequence ID" value="GJN05003.1"/>
    <property type="molecule type" value="Genomic_DNA"/>
</dbReference>
<feature type="region of interest" description="Disordered" evidence="1">
    <location>
        <begin position="73"/>
        <end position="132"/>
    </location>
</feature>
<evidence type="ECO:0000313" key="3">
    <source>
        <dbReference type="EMBL" id="GJN05003.1"/>
    </source>
</evidence>
<comment type="caution">
    <text evidence="3">The sequence shown here is derived from an EMBL/GenBank/DDBJ whole genome shotgun (WGS) entry which is preliminary data.</text>
</comment>
<reference evidence="3" key="2">
    <citation type="submission" date="2021-12" db="EMBL/GenBank/DDBJ databases">
        <title>Resequencing data analysis of finger millet.</title>
        <authorList>
            <person name="Hatakeyama M."/>
            <person name="Aluri S."/>
            <person name="Balachadran M.T."/>
            <person name="Sivarajan S.R."/>
            <person name="Poveda L."/>
            <person name="Shimizu-Inatsugi R."/>
            <person name="Schlapbach R."/>
            <person name="Sreeman S.M."/>
            <person name="Shimizu K.K."/>
        </authorList>
    </citation>
    <scope>NUCLEOTIDE SEQUENCE</scope>
</reference>
<dbReference type="SUPFAM" id="SSF81383">
    <property type="entry name" value="F-box domain"/>
    <property type="match status" value="1"/>
</dbReference>
<evidence type="ECO:0000259" key="2">
    <source>
        <dbReference type="Pfam" id="PF25372"/>
    </source>
</evidence>
<dbReference type="PANTHER" id="PTHR13318">
    <property type="entry name" value="PARTNER OF PAIRED, ISOFORM B-RELATED"/>
    <property type="match status" value="1"/>
</dbReference>
<dbReference type="GO" id="GO:0031146">
    <property type="term" value="P:SCF-dependent proteasomal ubiquitin-dependent protein catabolic process"/>
    <property type="evidence" value="ECO:0007669"/>
    <property type="project" value="TreeGrafter"/>
</dbReference>
<feature type="domain" description="F-box/LRR-repeat protein 15-like leucin rich repeat" evidence="2">
    <location>
        <begin position="443"/>
        <end position="566"/>
    </location>
</feature>
<dbReference type="GO" id="GO:0019005">
    <property type="term" value="C:SCF ubiquitin ligase complex"/>
    <property type="evidence" value="ECO:0007669"/>
    <property type="project" value="TreeGrafter"/>
</dbReference>
<dbReference type="InterPro" id="IPR057207">
    <property type="entry name" value="FBXL15_LRR"/>
</dbReference>
<evidence type="ECO:0000256" key="1">
    <source>
        <dbReference type="SAM" id="MobiDB-lite"/>
    </source>
</evidence>
<dbReference type="InterPro" id="IPR032675">
    <property type="entry name" value="LRR_dom_sf"/>
</dbReference>
<accession>A0AAV5D4F7</accession>
<dbReference type="SUPFAM" id="SSF52047">
    <property type="entry name" value="RNI-like"/>
    <property type="match status" value="1"/>
</dbReference>
<name>A0AAV5D4F7_ELECO</name>
<evidence type="ECO:0000313" key="4">
    <source>
        <dbReference type="Proteomes" id="UP001054889"/>
    </source>
</evidence>
<feature type="domain" description="F-box/LRR-repeat protein 15-like leucin rich repeat" evidence="2">
    <location>
        <begin position="234"/>
        <end position="413"/>
    </location>
</feature>
<dbReference type="PANTHER" id="PTHR13318:SF41">
    <property type="entry name" value="F-BOX_LRR-REPEAT PROTEIN 4"/>
    <property type="match status" value="1"/>
</dbReference>
<dbReference type="InterPro" id="IPR036047">
    <property type="entry name" value="F-box-like_dom_sf"/>
</dbReference>
<gene>
    <name evidence="3" type="primary">ga22596</name>
    <name evidence="3" type="ORF">PR202_ga22596</name>
</gene>
<dbReference type="SMART" id="SM00367">
    <property type="entry name" value="LRR_CC"/>
    <property type="match status" value="12"/>
</dbReference>
<organism evidence="3 4">
    <name type="scientific">Eleusine coracana subsp. coracana</name>
    <dbReference type="NCBI Taxonomy" id="191504"/>
    <lineage>
        <taxon>Eukaryota</taxon>
        <taxon>Viridiplantae</taxon>
        <taxon>Streptophyta</taxon>
        <taxon>Embryophyta</taxon>
        <taxon>Tracheophyta</taxon>
        <taxon>Spermatophyta</taxon>
        <taxon>Magnoliopsida</taxon>
        <taxon>Liliopsida</taxon>
        <taxon>Poales</taxon>
        <taxon>Poaceae</taxon>
        <taxon>PACMAD clade</taxon>
        <taxon>Chloridoideae</taxon>
        <taxon>Cynodonteae</taxon>
        <taxon>Eleusininae</taxon>
        <taxon>Eleusine</taxon>
    </lineage>
</organism>
<protein>
    <recommendedName>
        <fullName evidence="2">F-box/LRR-repeat protein 15-like leucin rich repeat domain-containing protein</fullName>
    </recommendedName>
</protein>
<reference evidence="3" key="1">
    <citation type="journal article" date="2018" name="DNA Res.">
        <title>Multiple hybrid de novo genome assembly of finger millet, an orphan allotetraploid crop.</title>
        <authorList>
            <person name="Hatakeyama M."/>
            <person name="Aluri S."/>
            <person name="Balachadran M.T."/>
            <person name="Sivarajan S.R."/>
            <person name="Patrignani A."/>
            <person name="Gruter S."/>
            <person name="Poveda L."/>
            <person name="Shimizu-Inatsugi R."/>
            <person name="Baeten J."/>
            <person name="Francoijs K.J."/>
            <person name="Nataraja K.N."/>
            <person name="Reddy Y.A.N."/>
            <person name="Phadnis S."/>
            <person name="Ravikumar R.L."/>
            <person name="Schlapbach R."/>
            <person name="Sreeman S.M."/>
            <person name="Shimizu K.K."/>
        </authorList>
    </citation>
    <scope>NUCLEOTIDE SEQUENCE</scope>
</reference>
<feature type="region of interest" description="Disordered" evidence="1">
    <location>
        <begin position="200"/>
        <end position="223"/>
    </location>
</feature>
<feature type="compositionally biased region" description="Pro residues" evidence="1">
    <location>
        <begin position="96"/>
        <end position="110"/>
    </location>
</feature>
<dbReference type="Proteomes" id="UP001054889">
    <property type="component" value="Unassembled WGS sequence"/>
</dbReference>